<keyword evidence="1" id="KW-0812">Transmembrane</keyword>
<evidence type="ECO:0000313" key="2">
    <source>
        <dbReference type="EMBL" id="KSV58830.1"/>
    </source>
</evidence>
<protein>
    <recommendedName>
        <fullName evidence="4">DUF4446 domain-containing protein</fullName>
    </recommendedName>
</protein>
<accession>A0A0V8QEJ6</accession>
<keyword evidence="3" id="KW-1185">Reference proteome</keyword>
<dbReference type="RefSeq" id="WP_058352923.1">
    <property type="nucleotide sequence ID" value="NZ_CABMMD010000159.1"/>
</dbReference>
<evidence type="ECO:0008006" key="4">
    <source>
        <dbReference type="Google" id="ProtNLM"/>
    </source>
</evidence>
<keyword evidence="1" id="KW-0472">Membrane</keyword>
<name>A0A0V8QEJ6_9FIRM</name>
<evidence type="ECO:0000313" key="3">
    <source>
        <dbReference type="Proteomes" id="UP000054874"/>
    </source>
</evidence>
<keyword evidence="1" id="KW-1133">Transmembrane helix</keyword>
<dbReference type="OrthoDB" id="5244042at2"/>
<reference evidence="2 3" key="1">
    <citation type="submission" date="2015-11" db="EMBL/GenBank/DDBJ databases">
        <title>Butyribacter intestini gen. nov., sp. nov., a butyric acid-producing bacterium of the family Lachnospiraceae isolated from the human faeces.</title>
        <authorList>
            <person name="Zou Y."/>
            <person name="Xue W."/>
            <person name="Luo G."/>
            <person name="Lv M."/>
        </authorList>
    </citation>
    <scope>NUCLEOTIDE SEQUENCE [LARGE SCALE GENOMIC DNA]</scope>
    <source>
        <strain evidence="2 3">ACET-33324</strain>
    </source>
</reference>
<evidence type="ECO:0000256" key="1">
    <source>
        <dbReference type="SAM" id="Phobius"/>
    </source>
</evidence>
<gene>
    <name evidence="2" type="ORF">ASU35_11345</name>
</gene>
<sequence length="167" mass="18696">MELFDMIGIDAGYVLIGALAAILILMILIIVLFVKHSRMVKKYQTFMAGADGNSLEPVIIKRFSEVDTLKENIVEINGRLKIIDNTLLHTYQKMALIKYDAFQEIGGKLSFVLALLTADNDGWIINAMHSSREGCYIYSKDVIKGECAVVLSEEEKQALEEAKSKHI</sequence>
<dbReference type="InterPro" id="IPR027981">
    <property type="entry name" value="DUF4446"/>
</dbReference>
<comment type="caution">
    <text evidence="2">The sequence shown here is derived from an EMBL/GenBank/DDBJ whole genome shotgun (WGS) entry which is preliminary data.</text>
</comment>
<feature type="transmembrane region" description="Helical" evidence="1">
    <location>
        <begin position="12"/>
        <end position="34"/>
    </location>
</feature>
<dbReference type="Proteomes" id="UP000054874">
    <property type="component" value="Unassembled WGS sequence"/>
</dbReference>
<dbReference type="Pfam" id="PF14584">
    <property type="entry name" value="DUF4446"/>
    <property type="match status" value="1"/>
</dbReference>
<dbReference type="STRING" id="290052.ASU35_11345"/>
<proteinExistence type="predicted"/>
<organism evidence="2 3">
    <name type="scientific">Acetivibrio ethanolgignens</name>
    <dbReference type="NCBI Taxonomy" id="290052"/>
    <lineage>
        <taxon>Bacteria</taxon>
        <taxon>Bacillati</taxon>
        <taxon>Bacillota</taxon>
        <taxon>Clostridia</taxon>
        <taxon>Eubacteriales</taxon>
        <taxon>Oscillospiraceae</taxon>
        <taxon>Acetivibrio</taxon>
    </lineage>
</organism>
<dbReference type="AlphaFoldDB" id="A0A0V8QEJ6"/>
<dbReference type="EMBL" id="LNAM01000159">
    <property type="protein sequence ID" value="KSV58830.1"/>
    <property type="molecule type" value="Genomic_DNA"/>
</dbReference>